<keyword evidence="3" id="KW-1185">Reference proteome</keyword>
<dbReference type="AlphaFoldDB" id="A0A1M5CAF5"/>
<dbReference type="Proteomes" id="UP000184423">
    <property type="component" value="Unassembled WGS sequence"/>
</dbReference>
<reference evidence="3" key="1">
    <citation type="submission" date="2016-11" db="EMBL/GenBank/DDBJ databases">
        <authorList>
            <person name="Varghese N."/>
            <person name="Submissions S."/>
        </authorList>
    </citation>
    <scope>NUCLEOTIDE SEQUENCE [LARGE SCALE GENOMIC DNA]</scope>
    <source>
        <strain evidence="3">DSM 10124</strain>
    </source>
</reference>
<proteinExistence type="predicted"/>
<dbReference type="EMBL" id="FQVG01000109">
    <property type="protein sequence ID" value="SHF51709.1"/>
    <property type="molecule type" value="Genomic_DNA"/>
</dbReference>
<sequence>KIDENGILQENILFHSPSYAAAFVIGGNVNGLTQWKTKDGRTLKEIENSEDN</sequence>
<feature type="non-terminal residue" evidence="2">
    <location>
        <position position="1"/>
    </location>
</feature>
<dbReference type="Pfam" id="PF14267">
    <property type="entry name" value="DUF4357"/>
    <property type="match status" value="1"/>
</dbReference>
<evidence type="ECO:0000313" key="2">
    <source>
        <dbReference type="EMBL" id="SHF51709.1"/>
    </source>
</evidence>
<evidence type="ECO:0000313" key="3">
    <source>
        <dbReference type="Proteomes" id="UP000184423"/>
    </source>
</evidence>
<gene>
    <name evidence="2" type="ORF">SAMN02746091_02686</name>
</gene>
<organism evidence="2 3">
    <name type="scientific">Caloramator proteoclasticus DSM 10124</name>
    <dbReference type="NCBI Taxonomy" id="1121262"/>
    <lineage>
        <taxon>Bacteria</taxon>
        <taxon>Bacillati</taxon>
        <taxon>Bacillota</taxon>
        <taxon>Clostridia</taxon>
        <taxon>Eubacteriales</taxon>
        <taxon>Clostridiaceae</taxon>
        <taxon>Caloramator</taxon>
    </lineage>
</organism>
<name>A0A1M5CAF5_9CLOT</name>
<feature type="domain" description="DUF4357" evidence="1">
    <location>
        <begin position="3"/>
        <end position="43"/>
    </location>
</feature>
<evidence type="ECO:0000259" key="1">
    <source>
        <dbReference type="Pfam" id="PF14267"/>
    </source>
</evidence>
<protein>
    <recommendedName>
        <fullName evidence="1">DUF4357 domain-containing protein</fullName>
    </recommendedName>
</protein>
<accession>A0A1M5CAF5</accession>
<dbReference type="InterPro" id="IPR025579">
    <property type="entry name" value="DUF4357"/>
</dbReference>